<sequence>KKRRKKENKKREEKMIIKNKKIQFTQKTISTFSAILISLLLMTDVNAKNTDQEAQKIIAEQLKATFNQTTFKNFSRAPMQGWWQAEISNEVIYFSPKEALMFFGELYTKNGVSLTQETRKKWQAARTEKLDISAALTIGTGAIQIIEFTDTDCPFCLRFNRWVTAKNDDYKHLHGKDLFTRKLILTPIDQLHPNAHKESVHILCQSSDKWEEETTKTLESKITYADMDDCQKGKDLLLQHREIAKGFGVSATPTLVIDGQIIQGFNQKKLADIINTKMNSLSENKAKVSEGNTRDLEKI</sequence>
<evidence type="ECO:0000256" key="2">
    <source>
        <dbReference type="ARBA" id="ARBA00009813"/>
    </source>
</evidence>
<evidence type="ECO:0000256" key="1">
    <source>
        <dbReference type="ARBA" id="ARBA00004418"/>
    </source>
</evidence>
<name>A0ABN7GEF1_9GAMM</name>
<dbReference type="Pfam" id="PF10411">
    <property type="entry name" value="DsbC_N"/>
    <property type="match status" value="1"/>
</dbReference>
<comment type="caution">
    <text evidence="8">The sequence shown here is derived from an EMBL/GenBank/DDBJ whole genome shotgun (WGS) entry which is preliminary data.</text>
</comment>
<evidence type="ECO:0000256" key="4">
    <source>
        <dbReference type="ARBA" id="ARBA00022729"/>
    </source>
</evidence>
<dbReference type="InterPro" id="IPR012336">
    <property type="entry name" value="Thioredoxin-like_fold"/>
</dbReference>
<comment type="subcellular location">
    <subcellularLocation>
        <location evidence="1">Periplasm</location>
    </subcellularLocation>
</comment>
<keyword evidence="4" id="KW-0732">Signal</keyword>
<dbReference type="PANTHER" id="PTHR35272">
    <property type="entry name" value="THIOL:DISULFIDE INTERCHANGE PROTEIN DSBC-RELATED"/>
    <property type="match status" value="1"/>
</dbReference>
<dbReference type="Proteomes" id="UP000626656">
    <property type="component" value="Unassembled WGS sequence"/>
</dbReference>
<evidence type="ECO:0000259" key="6">
    <source>
        <dbReference type="Pfam" id="PF10411"/>
    </source>
</evidence>
<dbReference type="InterPro" id="IPR009094">
    <property type="entry name" value="DiS-bond_isomerase_DsbC/G_N_sf"/>
</dbReference>
<dbReference type="SUPFAM" id="SSF54423">
    <property type="entry name" value="DsbC/DsbG N-terminal domain-like"/>
    <property type="match status" value="1"/>
</dbReference>
<dbReference type="PANTHER" id="PTHR35272:SF3">
    <property type="entry name" value="THIOL:DISULFIDE INTERCHANGE PROTEIN DSBC"/>
    <property type="match status" value="1"/>
</dbReference>
<feature type="domain" description="Thioredoxin-like fold" evidence="7">
    <location>
        <begin position="139"/>
        <end position="265"/>
    </location>
</feature>
<protein>
    <recommendedName>
        <fullName evidence="3">Thiol:disulfide interchange protein DsbC</fullName>
    </recommendedName>
</protein>
<keyword evidence="5" id="KW-0574">Periplasm</keyword>
<proteinExistence type="inferred from homology"/>
<organism evidence="8 9">
    <name type="scientific">Bathymodiolus thermophilus thioautotrophic gill symbiont</name>
    <dbReference type="NCBI Taxonomy" id="2360"/>
    <lineage>
        <taxon>Bacteria</taxon>
        <taxon>Pseudomonadati</taxon>
        <taxon>Pseudomonadota</taxon>
        <taxon>Gammaproteobacteria</taxon>
        <taxon>sulfur-oxidizing symbionts</taxon>
    </lineage>
</organism>
<evidence type="ECO:0000313" key="8">
    <source>
        <dbReference type="EMBL" id="CAB5508189.1"/>
    </source>
</evidence>
<dbReference type="Pfam" id="PF13098">
    <property type="entry name" value="Thioredoxin_2"/>
    <property type="match status" value="1"/>
</dbReference>
<keyword evidence="9" id="KW-1185">Reference proteome</keyword>
<dbReference type="InterPro" id="IPR051470">
    <property type="entry name" value="Thiol:disulfide_interchange"/>
</dbReference>
<accession>A0ABN7GEF1</accession>
<evidence type="ECO:0000256" key="5">
    <source>
        <dbReference type="ARBA" id="ARBA00022764"/>
    </source>
</evidence>
<feature type="non-terminal residue" evidence="8">
    <location>
        <position position="1"/>
    </location>
</feature>
<dbReference type="InterPro" id="IPR018950">
    <property type="entry name" value="DiS-bond_isomerase_DsbC/G_N"/>
</dbReference>
<dbReference type="InterPro" id="IPR036249">
    <property type="entry name" value="Thioredoxin-like_sf"/>
</dbReference>
<feature type="domain" description="Disulphide bond isomerase DsbC/G N-terminal" evidence="6">
    <location>
        <begin position="52"/>
        <end position="116"/>
    </location>
</feature>
<dbReference type="Gene3D" id="3.40.30.10">
    <property type="entry name" value="Glutaredoxin"/>
    <property type="match status" value="1"/>
</dbReference>
<comment type="similarity">
    <text evidence="2">Belongs to the thioredoxin family. DsbC subfamily.</text>
</comment>
<evidence type="ECO:0000259" key="7">
    <source>
        <dbReference type="Pfam" id="PF13098"/>
    </source>
</evidence>
<dbReference type="EMBL" id="CAHJWF010000552">
    <property type="protein sequence ID" value="CAB5508189.1"/>
    <property type="molecule type" value="Genomic_DNA"/>
</dbReference>
<reference evidence="8 9" key="1">
    <citation type="submission" date="2020-05" db="EMBL/GenBank/DDBJ databases">
        <authorList>
            <person name="Petersen J."/>
            <person name="Sayavedra L."/>
        </authorList>
    </citation>
    <scope>NUCLEOTIDE SEQUENCE [LARGE SCALE GENOMIC DNA]</scope>
    <source>
        <strain evidence="8">B azoricus SOX ET2 1586I</strain>
    </source>
</reference>
<evidence type="ECO:0000256" key="3">
    <source>
        <dbReference type="ARBA" id="ARBA00013829"/>
    </source>
</evidence>
<dbReference type="RefSeq" id="WP_237731735.1">
    <property type="nucleotide sequence ID" value="NZ_CAHJWF010000552.1"/>
</dbReference>
<dbReference type="SUPFAM" id="SSF52833">
    <property type="entry name" value="Thioredoxin-like"/>
    <property type="match status" value="1"/>
</dbReference>
<evidence type="ECO:0000313" key="9">
    <source>
        <dbReference type="Proteomes" id="UP000626656"/>
    </source>
</evidence>
<gene>
    <name evidence="8" type="ORF">AZO1586I_2464</name>
</gene>